<dbReference type="Gene3D" id="2.20.25.110">
    <property type="entry name" value="S-adenosyl-L-methionine-dependent methyltransferases"/>
    <property type="match status" value="1"/>
</dbReference>
<dbReference type="RefSeq" id="WP_166163056.1">
    <property type="nucleotide sequence ID" value="NZ_CP049740.1"/>
</dbReference>
<dbReference type="Gene3D" id="3.40.50.150">
    <property type="entry name" value="Vaccinia Virus protein VP39"/>
    <property type="match status" value="1"/>
</dbReference>
<dbReference type="AlphaFoldDB" id="A0A6G7KBJ2"/>
<dbReference type="EMBL" id="CP049740">
    <property type="protein sequence ID" value="QII82571.1"/>
    <property type="molecule type" value="Genomic_DNA"/>
</dbReference>
<dbReference type="SUPFAM" id="SSF53335">
    <property type="entry name" value="S-adenosyl-L-methionine-dependent methyltransferases"/>
    <property type="match status" value="1"/>
</dbReference>
<protein>
    <submittedName>
        <fullName evidence="3">Class I SAM-dependent methyltransferase</fullName>
    </submittedName>
</protein>
<gene>
    <name evidence="3" type="ORF">G7057_09120</name>
</gene>
<sequence>MSYNIFSHFYDMVMDQTVYDQWLSFVEGYRQRHHQSKEQLAILELACGTGIIALKLAEAGHDVTGYDLSADMLSLAQERIEEAGQEIQLIEGDMRELPDIQAFDMVTCFSDSLCYLHQESDLLQVFEGVHRNLSEGGTFLFDVHSLFQMDHVFPGYQYIYQEESEVFLWESFIGDYDHSVEHVLTFFVENEDGRFDRLQEIHQERSFPLETYQRLLKEAGFSSVELTAEFGESPVDETTTRWFFAAKK</sequence>
<keyword evidence="3" id="KW-0489">Methyltransferase</keyword>
<dbReference type="GO" id="GO:0008168">
    <property type="term" value="F:methyltransferase activity"/>
    <property type="evidence" value="ECO:0007669"/>
    <property type="project" value="UniProtKB-KW"/>
</dbReference>
<dbReference type="GO" id="GO:0032259">
    <property type="term" value="P:methylation"/>
    <property type="evidence" value="ECO:0007669"/>
    <property type="project" value="UniProtKB-KW"/>
</dbReference>
<dbReference type="CDD" id="cd02440">
    <property type="entry name" value="AdoMet_MTases"/>
    <property type="match status" value="1"/>
</dbReference>
<keyword evidence="4" id="KW-1185">Reference proteome</keyword>
<evidence type="ECO:0000256" key="1">
    <source>
        <dbReference type="ARBA" id="ARBA00022679"/>
    </source>
</evidence>
<evidence type="ECO:0000259" key="2">
    <source>
        <dbReference type="Pfam" id="PF13649"/>
    </source>
</evidence>
<dbReference type="Proteomes" id="UP000501451">
    <property type="component" value="Chromosome"/>
</dbReference>
<dbReference type="PANTHER" id="PTHR43861">
    <property type="entry name" value="TRANS-ACONITATE 2-METHYLTRANSFERASE-RELATED"/>
    <property type="match status" value="1"/>
</dbReference>
<dbReference type="Pfam" id="PF13649">
    <property type="entry name" value="Methyltransf_25"/>
    <property type="match status" value="1"/>
</dbReference>
<accession>A0A6G7KBJ2</accession>
<dbReference type="InterPro" id="IPR041698">
    <property type="entry name" value="Methyltransf_25"/>
</dbReference>
<organism evidence="3 4">
    <name type="scientific">Jeotgalibaca arthritidis</name>
    <dbReference type="NCBI Taxonomy" id="1868794"/>
    <lineage>
        <taxon>Bacteria</taxon>
        <taxon>Bacillati</taxon>
        <taxon>Bacillota</taxon>
        <taxon>Bacilli</taxon>
        <taxon>Lactobacillales</taxon>
        <taxon>Carnobacteriaceae</taxon>
        <taxon>Jeotgalibaca</taxon>
    </lineage>
</organism>
<dbReference type="InterPro" id="IPR029063">
    <property type="entry name" value="SAM-dependent_MTases_sf"/>
</dbReference>
<dbReference type="KEGG" id="jar:G7057_09120"/>
<proteinExistence type="predicted"/>
<evidence type="ECO:0000313" key="4">
    <source>
        <dbReference type="Proteomes" id="UP000501451"/>
    </source>
</evidence>
<name>A0A6G7KBJ2_9LACT</name>
<feature type="domain" description="Methyltransferase" evidence="2">
    <location>
        <begin position="42"/>
        <end position="137"/>
    </location>
</feature>
<reference evidence="3 4" key="1">
    <citation type="journal article" date="2017" name="Int. J. Syst. Evol. Microbiol.">
        <title>Jeotgalibaca porci sp. nov. and Jeotgalibaca arthritidis sp. nov., isolated from pigs, and emended description of the genus Jeotgalibaca.</title>
        <authorList>
            <person name="Zamora L."/>
            <person name="Perez-Sancho M."/>
            <person name="Dominguez L."/>
            <person name="Fernandez-Garayzabal J.F."/>
            <person name="Vela A.I."/>
        </authorList>
    </citation>
    <scope>NUCLEOTIDE SEQUENCE [LARGE SCALE GENOMIC DNA]</scope>
    <source>
        <strain evidence="3 4">CECT 9157</strain>
    </source>
</reference>
<keyword evidence="1 3" id="KW-0808">Transferase</keyword>
<evidence type="ECO:0000313" key="3">
    <source>
        <dbReference type="EMBL" id="QII82571.1"/>
    </source>
</evidence>